<dbReference type="Proteomes" id="UP000010301">
    <property type="component" value="Unassembled WGS sequence"/>
</dbReference>
<keyword evidence="1" id="KW-1133">Transmembrane helix</keyword>
<dbReference type="Pfam" id="PF07332">
    <property type="entry name" value="Phage_holin_3_6"/>
    <property type="match status" value="1"/>
</dbReference>
<keyword evidence="1" id="KW-0812">Transmembrane</keyword>
<proteinExistence type="predicted"/>
<keyword evidence="1" id="KW-0472">Membrane</keyword>
<dbReference type="EMBL" id="ACFG01000004">
    <property type="protein sequence ID" value="EEH64583.1"/>
    <property type="molecule type" value="Genomic_DNA"/>
</dbReference>
<evidence type="ECO:0000313" key="2">
    <source>
        <dbReference type="EMBL" id="EEH64583.1"/>
    </source>
</evidence>
<dbReference type="InterPro" id="IPR009937">
    <property type="entry name" value="Phage_holin_3_6"/>
</dbReference>
<dbReference type="RefSeq" id="WP_006547317.1">
    <property type="nucleotide sequence ID" value="NZ_DS999545.1"/>
</dbReference>
<evidence type="ECO:0008006" key="4">
    <source>
        <dbReference type="Google" id="ProtNLM"/>
    </source>
</evidence>
<dbReference type="OrthoDB" id="3267635at2"/>
<keyword evidence="3" id="KW-1185">Reference proteome</keyword>
<dbReference type="STRING" id="525245.HMPREF0044_0320"/>
<feature type="transmembrane region" description="Helical" evidence="1">
    <location>
        <begin position="87"/>
        <end position="120"/>
    </location>
</feature>
<sequence>MATETPKPVEPVTIVETTQSRGNTSVGQLFAEMTAQVSTLIRNEIELTKVKAASMLKKLGIGAILLVVAAVFALYLLGWIFHTIELAFALIVPAWAASLITTSILLLIVLVLAGVGLVLVKKSQADKPNPQENINLSIAAVKKGLGK</sequence>
<dbReference type="AlphaFoldDB" id="C0VYT0"/>
<gene>
    <name evidence="2" type="ORF">HMPREF0044_0320</name>
</gene>
<reference evidence="2 3" key="1">
    <citation type="submission" date="2009-01" db="EMBL/GenBank/DDBJ databases">
        <authorList>
            <person name="Qin X."/>
            <person name="Bachman B."/>
            <person name="Battles P."/>
            <person name="Bell A."/>
            <person name="Bess C."/>
            <person name="Bickham C."/>
            <person name="Chaboub L."/>
            <person name="Chen D."/>
            <person name="Coyle M."/>
            <person name="Deiros D.R."/>
            <person name="Dinh H."/>
            <person name="Forbes L."/>
            <person name="Fowler G."/>
            <person name="Francisco L."/>
            <person name="Fu Q."/>
            <person name="Gubbala S."/>
            <person name="Hale W."/>
            <person name="Han Y."/>
            <person name="Hemphill L."/>
            <person name="Highlander S.K."/>
            <person name="Hirani K."/>
            <person name="Hogues M."/>
            <person name="Jackson L."/>
            <person name="Jakkamsetti A."/>
            <person name="Javaid M."/>
            <person name="Jiang H."/>
            <person name="Korchina V."/>
            <person name="Kovar C."/>
            <person name="Lara F."/>
            <person name="Lee S."/>
            <person name="Mata R."/>
            <person name="Mathew T."/>
            <person name="Moen C."/>
            <person name="Morales K."/>
            <person name="Munidasa M."/>
            <person name="Nazareth L."/>
            <person name="Ngo R."/>
            <person name="Nguyen L."/>
            <person name="Okwuonu G."/>
            <person name="Ongeri F."/>
            <person name="Patil S."/>
            <person name="Petrosino J."/>
            <person name="Pham C."/>
            <person name="Pham P."/>
            <person name="Pu L.-L."/>
            <person name="Puazo M."/>
            <person name="Raj R."/>
            <person name="Reid J."/>
            <person name="Rouhana J."/>
            <person name="Saada N."/>
            <person name="Shang Y."/>
            <person name="Simmons D."/>
            <person name="Thornton R."/>
            <person name="Warren J."/>
            <person name="Weissenberger G."/>
            <person name="Zhang J."/>
            <person name="Zhang L."/>
            <person name="Zhou C."/>
            <person name="Zhu D."/>
            <person name="Muzny D."/>
            <person name="Worley K."/>
            <person name="Gibbs R."/>
        </authorList>
    </citation>
    <scope>NUCLEOTIDE SEQUENCE [LARGE SCALE GENOMIC DNA]</scope>
    <source>
        <strain evidence="2 3">DSM 15436</strain>
    </source>
</reference>
<protein>
    <recommendedName>
        <fullName evidence="4">Phage holin family protein</fullName>
    </recommendedName>
</protein>
<dbReference type="HOGENOM" id="CLU_106273_3_1_11"/>
<comment type="caution">
    <text evidence="2">The sequence shown here is derived from an EMBL/GenBank/DDBJ whole genome shotgun (WGS) entry which is preliminary data.</text>
</comment>
<organism evidence="2 3">
    <name type="scientific">Gleimia coleocanis DSM 15436</name>
    <dbReference type="NCBI Taxonomy" id="525245"/>
    <lineage>
        <taxon>Bacteria</taxon>
        <taxon>Bacillati</taxon>
        <taxon>Actinomycetota</taxon>
        <taxon>Actinomycetes</taxon>
        <taxon>Actinomycetales</taxon>
        <taxon>Actinomycetaceae</taxon>
        <taxon>Gleimia</taxon>
    </lineage>
</organism>
<evidence type="ECO:0000256" key="1">
    <source>
        <dbReference type="SAM" id="Phobius"/>
    </source>
</evidence>
<evidence type="ECO:0000313" key="3">
    <source>
        <dbReference type="Proteomes" id="UP000010301"/>
    </source>
</evidence>
<name>C0VYT0_9ACTO</name>
<dbReference type="eggNOG" id="ENOG5033M0G">
    <property type="taxonomic scope" value="Bacteria"/>
</dbReference>
<feature type="transmembrane region" description="Helical" evidence="1">
    <location>
        <begin position="59"/>
        <end position="81"/>
    </location>
</feature>
<accession>C0VYT0</accession>